<dbReference type="InterPro" id="IPR009212">
    <property type="entry name" value="Methylthioribose_kinase"/>
</dbReference>
<evidence type="ECO:0000313" key="10">
    <source>
        <dbReference type="Proteomes" id="UP000247772"/>
    </source>
</evidence>
<keyword evidence="7" id="KW-0067">ATP-binding</keyword>
<proteinExistence type="inferred from homology"/>
<dbReference type="Pfam" id="PF01636">
    <property type="entry name" value="APH"/>
    <property type="match status" value="1"/>
</dbReference>
<sequence>MHFEAFSSAELTDYLLGIPAVCARLGGDRELQVVEVGDGNLNYVYFVSSTRDPRLSVVVKQAPPYLRLVGEAWPLPRERMEREVAALRRFGALCPEHVPSVFHADSEKFLMVMQRLDSHRVLRGGLMDGIVYPRLADHISTFLARTLFHGSDLCLAPDAKKAAVGGDINTELCRITEELVFTFPFEDHPSNVYSPMLPAAAIERLRTHEPLRLAAGEMKWAFMNHAETLVHGDLHTGSIMANEHETYVIDPEFAFYGPMGFDTGAFIANLLLACYARDWHDREAGRDPAGYQGWLLEQVEAVWNAFAQKFGQIWRQHERETGHAYIGGPAGTRAAEAFRDAFVRRLFADTLGFAGCKMIRRIVGMAKVAEITGIKDDAVRARVEVRCLKLAEALLVRRRELASIEAVTALAAQVLTEPA</sequence>
<dbReference type="PANTHER" id="PTHR34273">
    <property type="entry name" value="METHYLTHIORIBOSE KINASE"/>
    <property type="match status" value="1"/>
</dbReference>
<organism evidence="9 10">
    <name type="scientific">Paraburkholderia silvatlantica</name>
    <dbReference type="NCBI Taxonomy" id="321895"/>
    <lineage>
        <taxon>Bacteria</taxon>
        <taxon>Pseudomonadati</taxon>
        <taxon>Pseudomonadota</taxon>
        <taxon>Betaproteobacteria</taxon>
        <taxon>Burkholderiales</taxon>
        <taxon>Burkholderiaceae</taxon>
        <taxon>Paraburkholderia</taxon>
    </lineage>
</organism>
<dbReference type="OrthoDB" id="9777791at2"/>
<dbReference type="Gene3D" id="3.90.1200.10">
    <property type="match status" value="1"/>
</dbReference>
<dbReference type="Gene3D" id="3.30.200.20">
    <property type="entry name" value="Phosphorylase Kinase, domain 1"/>
    <property type="match status" value="1"/>
</dbReference>
<protein>
    <recommendedName>
        <fullName evidence="3">S-methyl-5-thioribose kinase</fullName>
        <ecNumber evidence="3">2.7.1.100</ecNumber>
    </recommendedName>
</protein>
<name>A0A2V4TRQ8_9BURK</name>
<dbReference type="AlphaFoldDB" id="A0A2V4TRQ8"/>
<dbReference type="GO" id="GO:0046522">
    <property type="term" value="F:S-methyl-5-thioribose kinase activity"/>
    <property type="evidence" value="ECO:0007669"/>
    <property type="project" value="UniProtKB-EC"/>
</dbReference>
<evidence type="ECO:0000256" key="4">
    <source>
        <dbReference type="ARBA" id="ARBA00022679"/>
    </source>
</evidence>
<evidence type="ECO:0000313" key="9">
    <source>
        <dbReference type="EMBL" id="PYE28049.1"/>
    </source>
</evidence>
<dbReference type="InterPro" id="IPR002575">
    <property type="entry name" value="Aminoglycoside_PTrfase"/>
</dbReference>
<dbReference type="RefSeq" id="WP_110854200.1">
    <property type="nucleotide sequence ID" value="NZ_QJSQ01000001.1"/>
</dbReference>
<dbReference type="Proteomes" id="UP000247772">
    <property type="component" value="Unassembled WGS sequence"/>
</dbReference>
<keyword evidence="5" id="KW-0547">Nucleotide-binding</keyword>
<evidence type="ECO:0000256" key="1">
    <source>
        <dbReference type="ARBA" id="ARBA00010165"/>
    </source>
</evidence>
<dbReference type="NCBIfam" id="TIGR01767">
    <property type="entry name" value="MTRK"/>
    <property type="match status" value="1"/>
</dbReference>
<reference evidence="9 10" key="1">
    <citation type="submission" date="2018-06" db="EMBL/GenBank/DDBJ databases">
        <title>Genomic Encyclopedia of Type Strains, Phase IV (KMG-V): Genome sequencing to study the core and pangenomes of soil and plant-associated prokaryotes.</title>
        <authorList>
            <person name="Whitman W."/>
        </authorList>
    </citation>
    <scope>NUCLEOTIDE SEQUENCE [LARGE SCALE GENOMIC DNA]</scope>
    <source>
        <strain evidence="9 10">SRCL-318</strain>
    </source>
</reference>
<comment type="caution">
    <text evidence="9">The sequence shown here is derived from an EMBL/GenBank/DDBJ whole genome shotgun (WGS) entry which is preliminary data.</text>
</comment>
<gene>
    <name evidence="9" type="ORF">C7410_101381</name>
</gene>
<evidence type="ECO:0000256" key="7">
    <source>
        <dbReference type="ARBA" id="ARBA00022840"/>
    </source>
</evidence>
<comment type="similarity">
    <text evidence="1">Belongs to the methylthioribose kinase family.</text>
</comment>
<evidence type="ECO:0000256" key="5">
    <source>
        <dbReference type="ARBA" id="ARBA00022741"/>
    </source>
</evidence>
<keyword evidence="6 9" id="KW-0418">Kinase</keyword>
<evidence type="ECO:0000256" key="6">
    <source>
        <dbReference type="ARBA" id="ARBA00022777"/>
    </source>
</evidence>
<comment type="subunit">
    <text evidence="2">Homodimer.</text>
</comment>
<keyword evidence="4" id="KW-0808">Transferase</keyword>
<dbReference type="SUPFAM" id="SSF56112">
    <property type="entry name" value="Protein kinase-like (PK-like)"/>
    <property type="match status" value="1"/>
</dbReference>
<dbReference type="PIRSF" id="PIRSF031134">
    <property type="entry name" value="MTRK"/>
    <property type="match status" value="1"/>
</dbReference>
<accession>A0A2V4TRQ8</accession>
<dbReference type="PANTHER" id="PTHR34273:SF2">
    <property type="entry name" value="METHYLTHIORIBOSE KINASE"/>
    <property type="match status" value="1"/>
</dbReference>
<dbReference type="GO" id="GO:0009086">
    <property type="term" value="P:methionine biosynthetic process"/>
    <property type="evidence" value="ECO:0007669"/>
    <property type="project" value="InterPro"/>
</dbReference>
<dbReference type="GO" id="GO:0005524">
    <property type="term" value="F:ATP binding"/>
    <property type="evidence" value="ECO:0007669"/>
    <property type="project" value="UniProtKB-KW"/>
</dbReference>
<evidence type="ECO:0000256" key="3">
    <source>
        <dbReference type="ARBA" id="ARBA00012128"/>
    </source>
</evidence>
<dbReference type="InterPro" id="IPR011009">
    <property type="entry name" value="Kinase-like_dom_sf"/>
</dbReference>
<dbReference type="EMBL" id="QJSQ01000001">
    <property type="protein sequence ID" value="PYE28049.1"/>
    <property type="molecule type" value="Genomic_DNA"/>
</dbReference>
<dbReference type="EC" id="2.7.1.100" evidence="3"/>
<evidence type="ECO:0000259" key="8">
    <source>
        <dbReference type="Pfam" id="PF01636"/>
    </source>
</evidence>
<feature type="domain" description="Aminoglycoside phosphotransferase" evidence="8">
    <location>
        <begin position="34"/>
        <end position="286"/>
    </location>
</feature>
<evidence type="ECO:0000256" key="2">
    <source>
        <dbReference type="ARBA" id="ARBA00011738"/>
    </source>
</evidence>